<accession>A0A382YXM7</accession>
<dbReference type="AlphaFoldDB" id="A0A382YXM7"/>
<reference evidence="1" key="1">
    <citation type="submission" date="2018-05" db="EMBL/GenBank/DDBJ databases">
        <authorList>
            <person name="Lanie J.A."/>
            <person name="Ng W.-L."/>
            <person name="Kazmierczak K.M."/>
            <person name="Andrzejewski T.M."/>
            <person name="Davidsen T.M."/>
            <person name="Wayne K.J."/>
            <person name="Tettelin H."/>
            <person name="Glass J.I."/>
            <person name="Rusch D."/>
            <person name="Podicherti R."/>
            <person name="Tsui H.-C.T."/>
            <person name="Winkler M.E."/>
        </authorList>
    </citation>
    <scope>NUCLEOTIDE SEQUENCE</scope>
</reference>
<feature type="non-terminal residue" evidence="1">
    <location>
        <position position="1"/>
    </location>
</feature>
<gene>
    <name evidence="1" type="ORF">METZ01_LOCUS440745</name>
</gene>
<sequence>IWAHPGPRFRSSWLGDPKYLDHGRKAILGAPAL</sequence>
<name>A0A382YXM7_9ZZZZ</name>
<evidence type="ECO:0000313" key="1">
    <source>
        <dbReference type="EMBL" id="SVD87891.1"/>
    </source>
</evidence>
<feature type="non-terminal residue" evidence="1">
    <location>
        <position position="33"/>
    </location>
</feature>
<organism evidence="1">
    <name type="scientific">marine metagenome</name>
    <dbReference type="NCBI Taxonomy" id="408172"/>
    <lineage>
        <taxon>unclassified sequences</taxon>
        <taxon>metagenomes</taxon>
        <taxon>ecological metagenomes</taxon>
    </lineage>
</organism>
<dbReference type="EMBL" id="UINC01179282">
    <property type="protein sequence ID" value="SVD87891.1"/>
    <property type="molecule type" value="Genomic_DNA"/>
</dbReference>
<protein>
    <submittedName>
        <fullName evidence="1">Uncharacterized protein</fullName>
    </submittedName>
</protein>
<proteinExistence type="predicted"/>